<keyword evidence="3" id="KW-0963">Cytoplasm</keyword>
<dbReference type="STRING" id="3469.A0A4Y7KDJ2"/>
<accession>A0A4Y7KDJ2</accession>
<dbReference type="InterPro" id="IPR038765">
    <property type="entry name" value="Papain-like_cys_pep_sf"/>
</dbReference>
<dbReference type="GO" id="GO:0016579">
    <property type="term" value="P:protein deubiquitination"/>
    <property type="evidence" value="ECO:0007669"/>
    <property type="project" value="TreeGrafter"/>
</dbReference>
<evidence type="ECO:0000256" key="1">
    <source>
        <dbReference type="ARBA" id="ARBA00000707"/>
    </source>
</evidence>
<dbReference type="GO" id="GO:0004843">
    <property type="term" value="F:cysteine-type deubiquitinase activity"/>
    <property type="evidence" value="ECO:0007669"/>
    <property type="project" value="UniProtKB-UniRule"/>
</dbReference>
<gene>
    <name evidence="5" type="ORF">C5167_033164</name>
</gene>
<dbReference type="GO" id="GO:0030968">
    <property type="term" value="P:endoplasmic reticulum unfolded protein response"/>
    <property type="evidence" value="ECO:0007669"/>
    <property type="project" value="TreeGrafter"/>
</dbReference>
<dbReference type="PROSITE" id="PS50802">
    <property type="entry name" value="OTU"/>
    <property type="match status" value="1"/>
</dbReference>
<protein>
    <recommendedName>
        <fullName evidence="3">Ubiquitin thioesterase OTU</fullName>
        <ecNumber evidence="3">3.4.19.12</ecNumber>
    </recommendedName>
</protein>
<dbReference type="GO" id="GO:0036503">
    <property type="term" value="P:ERAD pathway"/>
    <property type="evidence" value="ECO:0007669"/>
    <property type="project" value="TreeGrafter"/>
</dbReference>
<dbReference type="SUPFAM" id="SSF54001">
    <property type="entry name" value="Cysteine proteinases"/>
    <property type="match status" value="1"/>
</dbReference>
<dbReference type="InterPro" id="IPR003323">
    <property type="entry name" value="OTU_dom"/>
</dbReference>
<name>A0A4Y7KDJ2_PAPSO</name>
<comment type="subcellular location">
    <subcellularLocation>
        <location evidence="3">Cytoplasm</location>
    </subcellularLocation>
</comment>
<comment type="function">
    <text evidence="3">Hydrolase that can remove conjugated ubiquitin from proteins and may therefore play an important regulatory role at the level of protein turnover by preventing degradation.</text>
</comment>
<dbReference type="PANTHER" id="PTHR13312">
    <property type="entry name" value="HIV-INDUCED PROTEIN-7-LIKE PROTEASE"/>
    <property type="match status" value="1"/>
</dbReference>
<keyword evidence="3" id="KW-0833">Ubl conjugation pathway</keyword>
<evidence type="ECO:0000259" key="4">
    <source>
        <dbReference type="PROSITE" id="PS50802"/>
    </source>
</evidence>
<keyword evidence="3" id="KW-0645">Protease</keyword>
<evidence type="ECO:0000256" key="2">
    <source>
        <dbReference type="ARBA" id="ARBA00022801"/>
    </source>
</evidence>
<dbReference type="AlphaFoldDB" id="A0A4Y7KDJ2"/>
<evidence type="ECO:0000313" key="6">
    <source>
        <dbReference type="Proteomes" id="UP000316621"/>
    </source>
</evidence>
<keyword evidence="2 3" id="KW-0378">Hydrolase</keyword>
<sequence>MVFTASTRGLGQTGSSDLFEEQGNIWLENISGLVNLGNKSKNKTKQGVPGDERCLFRSIVHGACFKAGKPSPSENLQKELADELRAKVVNEFIKRRGDTEWFLEVDFDIYAMQMIQSHIWGGEPELIMSSHVLQMPVSVYLRDKKIGNLKVIAEYGQEYGKENPITKDEALGGDFTPNTVIT</sequence>
<dbReference type="EC" id="3.4.19.12" evidence="3"/>
<dbReference type="Proteomes" id="UP000316621">
    <property type="component" value="Chromosome 7"/>
</dbReference>
<dbReference type="GO" id="GO:0005634">
    <property type="term" value="C:nucleus"/>
    <property type="evidence" value="ECO:0007669"/>
    <property type="project" value="TreeGrafter"/>
</dbReference>
<comment type="catalytic activity">
    <reaction evidence="1 3">
        <text>Thiol-dependent hydrolysis of ester, thioester, amide, peptide and isopeptide bonds formed by the C-terminal Gly of ubiquitin (a 76-residue protein attached to proteins as an intracellular targeting signal).</text>
        <dbReference type="EC" id="3.4.19.12"/>
    </reaction>
</comment>
<feature type="domain" description="OTU" evidence="4">
    <location>
        <begin position="43"/>
        <end position="165"/>
    </location>
</feature>
<organism evidence="5 6">
    <name type="scientific">Papaver somniferum</name>
    <name type="common">Opium poppy</name>
    <dbReference type="NCBI Taxonomy" id="3469"/>
    <lineage>
        <taxon>Eukaryota</taxon>
        <taxon>Viridiplantae</taxon>
        <taxon>Streptophyta</taxon>
        <taxon>Embryophyta</taxon>
        <taxon>Tracheophyta</taxon>
        <taxon>Spermatophyta</taxon>
        <taxon>Magnoliopsida</taxon>
        <taxon>Ranunculales</taxon>
        <taxon>Papaveraceae</taxon>
        <taxon>Papaveroideae</taxon>
        <taxon>Papaver</taxon>
    </lineage>
</organism>
<dbReference type="Gramene" id="RZC69995">
    <property type="protein sequence ID" value="RZC69995"/>
    <property type="gene ID" value="C5167_033164"/>
</dbReference>
<dbReference type="OMA" id="RNCSHIT"/>
<reference evidence="5 6" key="1">
    <citation type="journal article" date="2018" name="Science">
        <title>The opium poppy genome and morphinan production.</title>
        <authorList>
            <person name="Guo L."/>
            <person name="Winzer T."/>
            <person name="Yang X."/>
            <person name="Li Y."/>
            <person name="Ning Z."/>
            <person name="He Z."/>
            <person name="Teodor R."/>
            <person name="Lu Y."/>
            <person name="Bowser T.A."/>
            <person name="Graham I.A."/>
            <person name="Ye K."/>
        </authorList>
    </citation>
    <scope>NUCLEOTIDE SEQUENCE [LARGE SCALE GENOMIC DNA]</scope>
    <source>
        <strain evidence="6">cv. HN1</strain>
        <tissue evidence="5">Leaves</tissue>
    </source>
</reference>
<evidence type="ECO:0000313" key="5">
    <source>
        <dbReference type="EMBL" id="RZC69995.1"/>
    </source>
</evidence>
<dbReference type="EMBL" id="CM010721">
    <property type="protein sequence ID" value="RZC69995.1"/>
    <property type="molecule type" value="Genomic_DNA"/>
</dbReference>
<evidence type="ECO:0000256" key="3">
    <source>
        <dbReference type="RuleBase" id="RU367104"/>
    </source>
</evidence>
<keyword evidence="3" id="KW-0788">Thiol protease</keyword>
<keyword evidence="6" id="KW-1185">Reference proteome</keyword>
<proteinExistence type="predicted"/>
<dbReference type="Pfam" id="PF02338">
    <property type="entry name" value="OTU"/>
    <property type="match status" value="1"/>
</dbReference>
<dbReference type="Gene3D" id="3.90.70.80">
    <property type="match status" value="1"/>
</dbReference>
<dbReference type="GO" id="GO:0005829">
    <property type="term" value="C:cytosol"/>
    <property type="evidence" value="ECO:0007669"/>
    <property type="project" value="TreeGrafter"/>
</dbReference>
<dbReference type="PANTHER" id="PTHR13312:SF6">
    <property type="entry name" value="UBIQUITIN THIOESTERASE OTU"/>
    <property type="match status" value="1"/>
</dbReference>